<protein>
    <submittedName>
        <fullName evidence="1">Uncharacterized protein</fullName>
    </submittedName>
</protein>
<accession>A0A4V6A6Q1</accession>
<dbReference type="EMBL" id="AZBU02000002">
    <property type="protein sequence ID" value="TKR95515.1"/>
    <property type="molecule type" value="Genomic_DNA"/>
</dbReference>
<reference evidence="1 2" key="1">
    <citation type="journal article" date="2015" name="Genome Biol.">
        <title>Comparative genomics of Steinernema reveals deeply conserved gene regulatory networks.</title>
        <authorList>
            <person name="Dillman A.R."/>
            <person name="Macchietto M."/>
            <person name="Porter C.F."/>
            <person name="Rogers A."/>
            <person name="Williams B."/>
            <person name="Antoshechkin I."/>
            <person name="Lee M.M."/>
            <person name="Goodwin Z."/>
            <person name="Lu X."/>
            <person name="Lewis E.E."/>
            <person name="Goodrich-Blair H."/>
            <person name="Stock S.P."/>
            <person name="Adams B.J."/>
            <person name="Sternberg P.W."/>
            <person name="Mortazavi A."/>
        </authorList>
    </citation>
    <scope>NUCLEOTIDE SEQUENCE [LARGE SCALE GENOMIC DNA]</scope>
    <source>
        <strain evidence="1 2">ALL</strain>
    </source>
</reference>
<gene>
    <name evidence="1" type="ORF">L596_009675</name>
</gene>
<keyword evidence="2" id="KW-1185">Reference proteome</keyword>
<comment type="caution">
    <text evidence="1">The sequence shown here is derived from an EMBL/GenBank/DDBJ whole genome shotgun (WGS) entry which is preliminary data.</text>
</comment>
<sequence length="96" mass="11091">MVLPITEINLDTHFGRGRIRHERIITRQKSSSTSAFPDIFRQFDHLLSTTCLILPISALLEQHLNRLGPEQRHDPRPHLRLLREAGELSKINHLGI</sequence>
<reference evidence="1 2" key="2">
    <citation type="journal article" date="2019" name="G3 (Bethesda)">
        <title>Hybrid Assembly of the Genome of the Entomopathogenic Nematode Steinernema carpocapsae Identifies the X-Chromosome.</title>
        <authorList>
            <person name="Serra L."/>
            <person name="Macchietto M."/>
            <person name="Macias-Munoz A."/>
            <person name="McGill C.J."/>
            <person name="Rodriguez I.M."/>
            <person name="Rodriguez B."/>
            <person name="Murad R."/>
            <person name="Mortazavi A."/>
        </authorList>
    </citation>
    <scope>NUCLEOTIDE SEQUENCE [LARGE SCALE GENOMIC DNA]</scope>
    <source>
        <strain evidence="1 2">ALL</strain>
    </source>
</reference>
<name>A0A4V6A6Q1_STECR</name>
<evidence type="ECO:0000313" key="2">
    <source>
        <dbReference type="Proteomes" id="UP000298663"/>
    </source>
</evidence>
<organism evidence="1 2">
    <name type="scientific">Steinernema carpocapsae</name>
    <name type="common">Entomopathogenic nematode</name>
    <dbReference type="NCBI Taxonomy" id="34508"/>
    <lineage>
        <taxon>Eukaryota</taxon>
        <taxon>Metazoa</taxon>
        <taxon>Ecdysozoa</taxon>
        <taxon>Nematoda</taxon>
        <taxon>Chromadorea</taxon>
        <taxon>Rhabditida</taxon>
        <taxon>Tylenchina</taxon>
        <taxon>Panagrolaimomorpha</taxon>
        <taxon>Strongyloidoidea</taxon>
        <taxon>Steinernematidae</taxon>
        <taxon>Steinernema</taxon>
    </lineage>
</organism>
<proteinExistence type="predicted"/>
<dbReference type="AlphaFoldDB" id="A0A4V6A6Q1"/>
<evidence type="ECO:0000313" key="1">
    <source>
        <dbReference type="EMBL" id="TKR95515.1"/>
    </source>
</evidence>
<dbReference type="Proteomes" id="UP000298663">
    <property type="component" value="Unassembled WGS sequence"/>
</dbReference>